<feature type="compositionally biased region" description="Basic residues" evidence="1">
    <location>
        <begin position="95"/>
        <end position="106"/>
    </location>
</feature>
<reference evidence="2 3" key="1">
    <citation type="submission" date="2019-03" db="EMBL/GenBank/DDBJ databases">
        <title>WGS assembly of Setaria viridis.</title>
        <authorList>
            <person name="Huang P."/>
            <person name="Jenkins J."/>
            <person name="Grimwood J."/>
            <person name="Barry K."/>
            <person name="Healey A."/>
            <person name="Mamidi S."/>
            <person name="Sreedasyam A."/>
            <person name="Shu S."/>
            <person name="Feldman M."/>
            <person name="Wu J."/>
            <person name="Yu Y."/>
            <person name="Chen C."/>
            <person name="Johnson J."/>
            <person name="Rokhsar D."/>
            <person name="Baxter I."/>
            <person name="Schmutz J."/>
            <person name="Brutnell T."/>
            <person name="Kellogg E."/>
        </authorList>
    </citation>
    <scope>NUCLEOTIDE SEQUENCE [LARGE SCALE GENOMIC DNA]</scope>
    <source>
        <strain evidence="3">cv. A10</strain>
    </source>
</reference>
<accession>A0A4U6W0P4</accession>
<feature type="compositionally biased region" description="Gly residues" evidence="1">
    <location>
        <begin position="1"/>
        <end position="10"/>
    </location>
</feature>
<dbReference type="AlphaFoldDB" id="A0A4U6W0P4"/>
<dbReference type="Proteomes" id="UP000298652">
    <property type="component" value="Chromosome 2"/>
</dbReference>
<protein>
    <submittedName>
        <fullName evidence="2">Uncharacterized protein</fullName>
    </submittedName>
</protein>
<organism evidence="2 3">
    <name type="scientific">Setaria viridis</name>
    <name type="common">Green bristlegrass</name>
    <name type="synonym">Setaria italica subsp. viridis</name>
    <dbReference type="NCBI Taxonomy" id="4556"/>
    <lineage>
        <taxon>Eukaryota</taxon>
        <taxon>Viridiplantae</taxon>
        <taxon>Streptophyta</taxon>
        <taxon>Embryophyta</taxon>
        <taxon>Tracheophyta</taxon>
        <taxon>Spermatophyta</taxon>
        <taxon>Magnoliopsida</taxon>
        <taxon>Liliopsida</taxon>
        <taxon>Poales</taxon>
        <taxon>Poaceae</taxon>
        <taxon>PACMAD clade</taxon>
        <taxon>Panicoideae</taxon>
        <taxon>Panicodae</taxon>
        <taxon>Paniceae</taxon>
        <taxon>Cenchrinae</taxon>
        <taxon>Setaria</taxon>
    </lineage>
</organism>
<sequence length="106" mass="11286">MVGTCCGGGELSRRPSGRPKRGAETPGVDGVSNTVHPLGASTPSDQGCAAHIIRKLSPTSVYFRPIHRRAADGEPGAPPVPGSLAHQRGPSDRPRPHHRRRRRTCL</sequence>
<feature type="region of interest" description="Disordered" evidence="1">
    <location>
        <begin position="67"/>
        <end position="106"/>
    </location>
</feature>
<evidence type="ECO:0000313" key="3">
    <source>
        <dbReference type="Proteomes" id="UP000298652"/>
    </source>
</evidence>
<evidence type="ECO:0000313" key="2">
    <source>
        <dbReference type="EMBL" id="TKW34823.1"/>
    </source>
</evidence>
<gene>
    <name evidence="2" type="ORF">SEVIR_2G331501v2</name>
</gene>
<dbReference type="EMBL" id="CM016553">
    <property type="protein sequence ID" value="TKW34824.1"/>
    <property type="molecule type" value="Genomic_DNA"/>
</dbReference>
<feature type="compositionally biased region" description="Polar residues" evidence="1">
    <location>
        <begin position="31"/>
        <end position="45"/>
    </location>
</feature>
<proteinExistence type="predicted"/>
<evidence type="ECO:0000256" key="1">
    <source>
        <dbReference type="SAM" id="MobiDB-lite"/>
    </source>
</evidence>
<dbReference type="Gramene" id="TKW34823">
    <property type="protein sequence ID" value="TKW34823"/>
    <property type="gene ID" value="SEVIR_2G331501v2"/>
</dbReference>
<dbReference type="Gramene" id="TKW34824">
    <property type="protein sequence ID" value="TKW34824"/>
    <property type="gene ID" value="SEVIR_2G331501v2"/>
</dbReference>
<name>A0A4U6W0P4_SETVI</name>
<feature type="region of interest" description="Disordered" evidence="1">
    <location>
        <begin position="1"/>
        <end position="45"/>
    </location>
</feature>
<dbReference type="EMBL" id="CM016553">
    <property type="protein sequence ID" value="TKW34823.1"/>
    <property type="molecule type" value="Genomic_DNA"/>
</dbReference>
<keyword evidence="3" id="KW-1185">Reference proteome</keyword>